<dbReference type="InterPro" id="IPR052343">
    <property type="entry name" value="Retrotransposon-Effector_Assoc"/>
</dbReference>
<dbReference type="Gene3D" id="3.60.10.10">
    <property type="entry name" value="Endonuclease/exonuclease/phosphatase"/>
    <property type="match status" value="1"/>
</dbReference>
<feature type="region of interest" description="Disordered" evidence="1">
    <location>
        <begin position="45"/>
        <end position="94"/>
    </location>
</feature>
<feature type="domain" description="Reverse transcriptase" evidence="2">
    <location>
        <begin position="544"/>
        <end position="655"/>
    </location>
</feature>
<feature type="domain" description="Endonuclease/exonuclease/phosphatase" evidence="3">
    <location>
        <begin position="148"/>
        <end position="349"/>
    </location>
</feature>
<dbReference type="SUPFAM" id="SSF56219">
    <property type="entry name" value="DNase I-like"/>
    <property type="match status" value="1"/>
</dbReference>
<dbReference type="InterPro" id="IPR043502">
    <property type="entry name" value="DNA/RNA_pol_sf"/>
</dbReference>
<evidence type="ECO:0000313" key="4">
    <source>
        <dbReference type="EMBL" id="SPC94761.1"/>
    </source>
</evidence>
<name>A0A2N9G6C8_FAGSY</name>
<sequence>METTEYQEGIQLAADLVAKNHATFEDQLREIDMAINFNSVISETSGTVDKAKSNGPEEELGPASPIMPKTKVSLSTKDPRSPLGDITNNRAVISPKPTVGTWKKMARAKGQGSQDTRKFAVAEKRACEEVMQIEEEDMRTPPNPMSCLSWNCRGLGNPGTVQELANMVRVKAPSAVFLMETWSNEEYLEKVRCYLHFNSKLVVQSNNKGGGLVLYWNDDLNLAIKSYSSNHIDATINEGTETAWRLTGVYGAPETHRREETWNLLRHLDNMFKLPWCCIGDFNEIVKLEEMKGRLARPDCQMRRFRSALDDCGLVDLRYRGFPFTWCNNRDPPFTTWVRLDRAVANIGWPFRFEESWMTDVGCETTIKKAWEMTKSGTRMFMIEVLKQKIQQAETLSIQDRQHENINGLRRELNLLLGKEEHMWRQRSRISWLTMGDRNTKYFHGRASQRRRRNLISRLSDDRGGWLESNEGIAGKMIEYYTTLFTTSHPTNMVEAVTNVPKVVSVEMNNSLTREFKAEEVEQAIKQMAPSKAPGPDVKNPEKVTDFHPISLCNVIYKLVAKVLANRLKLILPQIVSDSQSAFVPGRLITDNVLIAFETLHHMHHNKMGRKGAMALKLDMSKAYDRVEWCYLEQIMKNMGFHQKWIGLMLACISSVSYSVLINGEFNWEPNVPNLRNCT</sequence>
<evidence type="ECO:0000259" key="2">
    <source>
        <dbReference type="Pfam" id="PF00078"/>
    </source>
</evidence>
<evidence type="ECO:0000256" key="1">
    <source>
        <dbReference type="SAM" id="MobiDB-lite"/>
    </source>
</evidence>
<protein>
    <submittedName>
        <fullName evidence="4">Uncharacterized protein</fullName>
    </submittedName>
</protein>
<dbReference type="SUPFAM" id="SSF56672">
    <property type="entry name" value="DNA/RNA polymerases"/>
    <property type="match status" value="1"/>
</dbReference>
<dbReference type="Pfam" id="PF00078">
    <property type="entry name" value="RVT_1"/>
    <property type="match status" value="1"/>
</dbReference>
<dbReference type="InterPro" id="IPR000477">
    <property type="entry name" value="RT_dom"/>
</dbReference>
<accession>A0A2N9G6C8</accession>
<gene>
    <name evidence="4" type="ORF">FSB_LOCUS22643</name>
</gene>
<proteinExistence type="predicted"/>
<dbReference type="Pfam" id="PF03372">
    <property type="entry name" value="Exo_endo_phos"/>
    <property type="match status" value="1"/>
</dbReference>
<dbReference type="CDD" id="cd01650">
    <property type="entry name" value="RT_nLTR_like"/>
    <property type="match status" value="1"/>
</dbReference>
<dbReference type="InterPro" id="IPR005135">
    <property type="entry name" value="Endo/exonuclease/phosphatase"/>
</dbReference>
<dbReference type="GO" id="GO:0003824">
    <property type="term" value="F:catalytic activity"/>
    <property type="evidence" value="ECO:0007669"/>
    <property type="project" value="InterPro"/>
</dbReference>
<dbReference type="EMBL" id="OIVN01001509">
    <property type="protein sequence ID" value="SPC94761.1"/>
    <property type="molecule type" value="Genomic_DNA"/>
</dbReference>
<organism evidence="4">
    <name type="scientific">Fagus sylvatica</name>
    <name type="common">Beechnut</name>
    <dbReference type="NCBI Taxonomy" id="28930"/>
    <lineage>
        <taxon>Eukaryota</taxon>
        <taxon>Viridiplantae</taxon>
        <taxon>Streptophyta</taxon>
        <taxon>Embryophyta</taxon>
        <taxon>Tracheophyta</taxon>
        <taxon>Spermatophyta</taxon>
        <taxon>Magnoliopsida</taxon>
        <taxon>eudicotyledons</taxon>
        <taxon>Gunneridae</taxon>
        <taxon>Pentapetalae</taxon>
        <taxon>rosids</taxon>
        <taxon>fabids</taxon>
        <taxon>Fagales</taxon>
        <taxon>Fagaceae</taxon>
        <taxon>Fagus</taxon>
    </lineage>
</organism>
<dbReference type="InterPro" id="IPR036691">
    <property type="entry name" value="Endo/exonu/phosph_ase_sf"/>
</dbReference>
<dbReference type="AlphaFoldDB" id="A0A2N9G6C8"/>
<evidence type="ECO:0000259" key="3">
    <source>
        <dbReference type="Pfam" id="PF03372"/>
    </source>
</evidence>
<dbReference type="PANTHER" id="PTHR46890:SF48">
    <property type="entry name" value="RNA-DIRECTED DNA POLYMERASE"/>
    <property type="match status" value="1"/>
</dbReference>
<dbReference type="PANTHER" id="PTHR46890">
    <property type="entry name" value="NON-LTR RETROLELEMENT REVERSE TRANSCRIPTASE-LIKE PROTEIN-RELATED"/>
    <property type="match status" value="1"/>
</dbReference>
<reference evidence="4" key="1">
    <citation type="submission" date="2018-02" db="EMBL/GenBank/DDBJ databases">
        <authorList>
            <person name="Cohen D.B."/>
            <person name="Kent A.D."/>
        </authorList>
    </citation>
    <scope>NUCLEOTIDE SEQUENCE</scope>
</reference>